<keyword evidence="3" id="KW-0505">Motor protein</keyword>
<organism evidence="10 11">
    <name type="scientific">Hippocampus comes</name>
    <name type="common">Tiger tail seahorse</name>
    <dbReference type="NCBI Taxonomy" id="109280"/>
    <lineage>
        <taxon>Eukaryota</taxon>
        <taxon>Metazoa</taxon>
        <taxon>Chordata</taxon>
        <taxon>Craniata</taxon>
        <taxon>Vertebrata</taxon>
        <taxon>Euteleostomi</taxon>
        <taxon>Actinopterygii</taxon>
        <taxon>Neopterygii</taxon>
        <taxon>Teleostei</taxon>
        <taxon>Neoteleostei</taxon>
        <taxon>Acanthomorphata</taxon>
        <taxon>Syngnathiaria</taxon>
        <taxon>Syngnathiformes</taxon>
        <taxon>Syngnathoidei</taxon>
        <taxon>Syngnathidae</taxon>
        <taxon>Hippocampus</taxon>
    </lineage>
</organism>
<dbReference type="KEGG" id="hcq:109522224"/>
<dbReference type="RefSeq" id="XP_019736129.1">
    <property type="nucleotide sequence ID" value="XM_019880570.1"/>
</dbReference>
<evidence type="ECO:0000256" key="8">
    <source>
        <dbReference type="SAM" id="Coils"/>
    </source>
</evidence>
<name>A0A3Q2XSH9_HIPCM</name>
<keyword evidence="1" id="KW-0243">Dynein</keyword>
<dbReference type="GO" id="GO:0005930">
    <property type="term" value="C:axoneme"/>
    <property type="evidence" value="ECO:0007669"/>
    <property type="project" value="TreeGrafter"/>
</dbReference>
<dbReference type="GO" id="GO:0030286">
    <property type="term" value="C:dynein complex"/>
    <property type="evidence" value="ECO:0007669"/>
    <property type="project" value="UniProtKB-KW"/>
</dbReference>
<keyword evidence="11" id="KW-1185">Reference proteome</keyword>
<reference evidence="10" key="2">
    <citation type="submission" date="2025-09" db="UniProtKB">
        <authorList>
            <consortium name="Ensembl"/>
        </authorList>
    </citation>
    <scope>IDENTIFICATION</scope>
</reference>
<dbReference type="AlphaFoldDB" id="A0A3Q2XSH9"/>
<dbReference type="OrthoDB" id="273640at2759"/>
<dbReference type="OMA" id="FRENIWW"/>
<evidence type="ECO:0000256" key="1">
    <source>
        <dbReference type="ARBA" id="ARBA00023017"/>
    </source>
</evidence>
<dbReference type="Ensembl" id="ENSHCOT00000001450.1">
    <property type="protein sequence ID" value="ENSHCOP00000007770.1"/>
    <property type="gene ID" value="ENSHCOG00000000305.1"/>
</dbReference>
<sequence length="256" mass="29802">MNAPAESLLRYDRPVLVPKSADKKSAKGRPTKVLKSKPQQPSDSLLRPRKSITATLEDIKQKNEDILNLMFPPRKWEEANKEWIQRVCSEPSTRVDVVNLEEELDKKLLHTRAMETGICPLRRQLYTECFDELIRQVVLICVERGLLLLRVRDEIQMTIAAYQAFYESSMVFGMRKALHDEQDKVALKDKISDLENLVEELMEQLQQQKKKCVDVKKMATEKQQAQEKKHTEEIQTLRKNNQQLKVQLEGVFTAKK</sequence>
<comment type="similarity">
    <text evidence="4">Belongs to the inner dynein arm light chain family.</text>
</comment>
<evidence type="ECO:0000256" key="2">
    <source>
        <dbReference type="ARBA" id="ARBA00023054"/>
    </source>
</evidence>
<evidence type="ECO:0000256" key="4">
    <source>
        <dbReference type="ARBA" id="ARBA00038114"/>
    </source>
</evidence>
<dbReference type="Pfam" id="PF10211">
    <property type="entry name" value="Ax_dynein_light"/>
    <property type="match status" value="1"/>
</dbReference>
<feature type="compositionally biased region" description="Basic residues" evidence="9">
    <location>
        <begin position="26"/>
        <end position="35"/>
    </location>
</feature>
<keyword evidence="2 8" id="KW-0175">Coiled coil</keyword>
<feature type="coiled-coil region" evidence="8">
    <location>
        <begin position="184"/>
        <end position="247"/>
    </location>
</feature>
<dbReference type="InterPro" id="IPR019347">
    <property type="entry name" value="Axonemal_dynein_light_chain"/>
</dbReference>
<evidence type="ECO:0000313" key="10">
    <source>
        <dbReference type="Ensembl" id="ENSHCOP00000007770.1"/>
    </source>
</evidence>
<evidence type="ECO:0000256" key="3">
    <source>
        <dbReference type="ARBA" id="ARBA00023175"/>
    </source>
</evidence>
<comment type="function">
    <text evidence="7">Involved in sperm flagellum assembly.</text>
</comment>
<proteinExistence type="inferred from homology"/>
<dbReference type="Proteomes" id="UP000264820">
    <property type="component" value="Unplaced"/>
</dbReference>
<dbReference type="PANTHER" id="PTHR13183">
    <property type="entry name" value="AXONEMAL INNER ARM DYNEIN LIGHT CHAIN 28"/>
    <property type="match status" value="1"/>
</dbReference>
<dbReference type="GO" id="GO:0045504">
    <property type="term" value="F:dynein heavy chain binding"/>
    <property type="evidence" value="ECO:0007669"/>
    <property type="project" value="TreeGrafter"/>
</dbReference>
<accession>A0A3Q2XSH9</accession>
<evidence type="ECO:0000256" key="7">
    <source>
        <dbReference type="ARBA" id="ARBA00043925"/>
    </source>
</evidence>
<feature type="region of interest" description="Disordered" evidence="9">
    <location>
        <begin position="1"/>
        <end position="45"/>
    </location>
</feature>
<evidence type="ECO:0000256" key="5">
    <source>
        <dbReference type="ARBA" id="ARBA00039799"/>
    </source>
</evidence>
<dbReference type="STRING" id="109280.ENSHCOP00000007770"/>
<evidence type="ECO:0000256" key="6">
    <source>
        <dbReference type="ARBA" id="ARBA00042417"/>
    </source>
</evidence>
<evidence type="ECO:0000313" key="11">
    <source>
        <dbReference type="Proteomes" id="UP000264820"/>
    </source>
</evidence>
<dbReference type="GeneTree" id="ENSGT00390000003012"/>
<dbReference type="PANTHER" id="PTHR13183:SF0">
    <property type="entry name" value="AXONEMAL DYNEIN LIGHT INTERMEDIATE POLYPEPTIDE 1"/>
    <property type="match status" value="1"/>
</dbReference>
<reference evidence="10" key="1">
    <citation type="submission" date="2025-08" db="UniProtKB">
        <authorList>
            <consortium name="Ensembl"/>
        </authorList>
    </citation>
    <scope>IDENTIFICATION</scope>
</reference>
<protein>
    <recommendedName>
        <fullName evidence="5">Axonemal dynein light intermediate polypeptide 1</fullName>
    </recommendedName>
    <alternativeName>
        <fullName evidence="6">Inner dynein arm light chain, axonemal</fullName>
    </alternativeName>
</protein>
<evidence type="ECO:0000256" key="9">
    <source>
        <dbReference type="SAM" id="MobiDB-lite"/>
    </source>
</evidence>
<dbReference type="GeneID" id="109522224"/>